<feature type="transmembrane region" description="Helical" evidence="1">
    <location>
        <begin position="45"/>
        <end position="64"/>
    </location>
</feature>
<name>A0A4Q8QH14_9FLAO</name>
<dbReference type="RefSeq" id="WP_130610713.1">
    <property type="nucleotide sequence ID" value="NZ_SGIU01000001.1"/>
</dbReference>
<reference evidence="3 4" key="1">
    <citation type="submission" date="2019-02" db="EMBL/GenBank/DDBJ databases">
        <title>Draft genome sequence of Muricauda sp. 176CP4-71.</title>
        <authorList>
            <person name="Park J.-S."/>
        </authorList>
    </citation>
    <scope>NUCLEOTIDE SEQUENCE [LARGE SCALE GENOMIC DNA]</scope>
    <source>
        <strain evidence="3 4">176CP4-71</strain>
    </source>
</reference>
<keyword evidence="1" id="KW-1133">Transmembrane helix</keyword>
<feature type="transmembrane region" description="Helical" evidence="1">
    <location>
        <begin position="21"/>
        <end position="39"/>
    </location>
</feature>
<organism evidence="3 4">
    <name type="scientific">Flagellimonas allohymeniacidonis</name>
    <dbReference type="NCBI Taxonomy" id="2517819"/>
    <lineage>
        <taxon>Bacteria</taxon>
        <taxon>Pseudomonadati</taxon>
        <taxon>Bacteroidota</taxon>
        <taxon>Flavobacteriia</taxon>
        <taxon>Flavobacteriales</taxon>
        <taxon>Flavobacteriaceae</taxon>
        <taxon>Flagellimonas</taxon>
    </lineage>
</organism>
<dbReference type="AlphaFoldDB" id="A0A4Q8QH14"/>
<dbReference type="Proteomes" id="UP000291981">
    <property type="component" value="Unassembled WGS sequence"/>
</dbReference>
<evidence type="ECO:0000313" key="4">
    <source>
        <dbReference type="Proteomes" id="UP000291981"/>
    </source>
</evidence>
<proteinExistence type="predicted"/>
<accession>A0A4Q8QH14</accession>
<dbReference type="InterPro" id="IPR025698">
    <property type="entry name" value="2TM_dom"/>
</dbReference>
<dbReference type="OrthoDB" id="8965954at2"/>
<keyword evidence="1" id="KW-0472">Membrane</keyword>
<keyword evidence="1" id="KW-0812">Transmembrane</keyword>
<dbReference type="Pfam" id="PF13239">
    <property type="entry name" value="2TM"/>
    <property type="match status" value="1"/>
</dbReference>
<sequence length="92" mass="11005">MENISEQRYKKAKERVNNIKSFYNHFAVYCIIIPALAYLNFRTTSFAWVLFPAIGWGFGLLGHWMDAFGKNPFFGKEWEQRKIHEFMNDTEF</sequence>
<protein>
    <submittedName>
        <fullName evidence="3">2TM domain-containing protein</fullName>
    </submittedName>
</protein>
<comment type="caution">
    <text evidence="3">The sequence shown here is derived from an EMBL/GenBank/DDBJ whole genome shotgun (WGS) entry which is preliminary data.</text>
</comment>
<dbReference type="EMBL" id="SGIU01000001">
    <property type="protein sequence ID" value="TAI49224.1"/>
    <property type="molecule type" value="Genomic_DNA"/>
</dbReference>
<keyword evidence="4" id="KW-1185">Reference proteome</keyword>
<evidence type="ECO:0000259" key="2">
    <source>
        <dbReference type="Pfam" id="PF13239"/>
    </source>
</evidence>
<feature type="domain" description="2TM" evidence="2">
    <location>
        <begin position="10"/>
        <end position="88"/>
    </location>
</feature>
<evidence type="ECO:0000256" key="1">
    <source>
        <dbReference type="SAM" id="Phobius"/>
    </source>
</evidence>
<evidence type="ECO:0000313" key="3">
    <source>
        <dbReference type="EMBL" id="TAI49224.1"/>
    </source>
</evidence>
<gene>
    <name evidence="3" type="ORF">EW142_05350</name>
</gene>